<organism evidence="2 3">
    <name type="scientific">Trichoderma longibrachiatum ATCC 18648</name>
    <dbReference type="NCBI Taxonomy" id="983965"/>
    <lineage>
        <taxon>Eukaryota</taxon>
        <taxon>Fungi</taxon>
        <taxon>Dikarya</taxon>
        <taxon>Ascomycota</taxon>
        <taxon>Pezizomycotina</taxon>
        <taxon>Sordariomycetes</taxon>
        <taxon>Hypocreomycetidae</taxon>
        <taxon>Hypocreales</taxon>
        <taxon>Hypocreaceae</taxon>
        <taxon>Trichoderma</taxon>
    </lineage>
</organism>
<feature type="region of interest" description="Disordered" evidence="1">
    <location>
        <begin position="1"/>
        <end position="24"/>
    </location>
</feature>
<proteinExistence type="predicted"/>
<evidence type="ECO:0000313" key="3">
    <source>
        <dbReference type="Proteomes" id="UP000240760"/>
    </source>
</evidence>
<gene>
    <name evidence="2" type="ORF">M440DRAFT_1190820</name>
</gene>
<dbReference type="AlphaFoldDB" id="A0A2T4C9V3"/>
<dbReference type="Proteomes" id="UP000240760">
    <property type="component" value="Unassembled WGS sequence"/>
</dbReference>
<evidence type="ECO:0000313" key="2">
    <source>
        <dbReference type="EMBL" id="PTB78349.1"/>
    </source>
</evidence>
<name>A0A2T4C9V3_TRILO</name>
<sequence length="193" mass="21051">MTDPLQGTLDEKLLARASHPDQPPRSICPDTCLCCRGLLIASRAGPVKAVVWHANTQTKVDTRLPVLSRSWAWWPPTMSRILLAGPNQLPGSWRQGSNYSTRNPMRAVESRPPLTLSEDFFSPGLLDLFVSQSDDGSRLYLLVVVPPSRPPTSVLLALCIPVQSATGCSLGHRLPSPAPGNRVWPRSTRLAGE</sequence>
<reference evidence="2 3" key="1">
    <citation type="submission" date="2016-07" db="EMBL/GenBank/DDBJ databases">
        <title>Multiple horizontal gene transfer events from other fungi enriched the ability of initially mycotrophic Trichoderma (Ascomycota) to feed on dead plant biomass.</title>
        <authorList>
            <consortium name="DOE Joint Genome Institute"/>
            <person name="Aerts A."/>
            <person name="Atanasova L."/>
            <person name="Chenthamara K."/>
            <person name="Zhang J."/>
            <person name="Grujic M."/>
            <person name="Henrissat B."/>
            <person name="Kuo A."/>
            <person name="Salamov A."/>
            <person name="Lipzen A."/>
            <person name="Labutti K."/>
            <person name="Barry K."/>
            <person name="Miao Y."/>
            <person name="Rahimi M.J."/>
            <person name="Shen Q."/>
            <person name="Grigoriev I.V."/>
            <person name="Kubicek C.P."/>
            <person name="Druzhinina I.S."/>
        </authorList>
    </citation>
    <scope>NUCLEOTIDE SEQUENCE [LARGE SCALE GENOMIC DNA]</scope>
    <source>
        <strain evidence="2 3">ATCC 18648</strain>
    </source>
</reference>
<accession>A0A2T4C9V3</accession>
<dbReference type="EMBL" id="KZ679129">
    <property type="protein sequence ID" value="PTB78349.1"/>
    <property type="molecule type" value="Genomic_DNA"/>
</dbReference>
<keyword evidence="3" id="KW-1185">Reference proteome</keyword>
<evidence type="ECO:0000256" key="1">
    <source>
        <dbReference type="SAM" id="MobiDB-lite"/>
    </source>
</evidence>
<protein>
    <submittedName>
        <fullName evidence="2">Uncharacterized protein</fullName>
    </submittedName>
</protein>